<accession>A0ABR3B6E5</accession>
<sequence>KRQGLRIIKSFMVRAHLDQRLFPVHTFQILLQRRPYFQASTLFINSLQTNKPLTARTIQIWISKLIRLSTSEPRVSLRSIASSLALQSDIPKADIVTMGHLTWSTTFEKHCLREHLPRFDFTNKLITSGDDDSEDDSNVEDVLFDAVDSPMDSS</sequence>
<feature type="non-terminal residue" evidence="1">
    <location>
        <position position="1"/>
    </location>
</feature>
<dbReference type="EMBL" id="JBCLYO010000003">
    <property type="protein sequence ID" value="KAL0091628.1"/>
    <property type="molecule type" value="Genomic_DNA"/>
</dbReference>
<evidence type="ECO:0000313" key="2">
    <source>
        <dbReference type="Proteomes" id="UP001448207"/>
    </source>
</evidence>
<gene>
    <name evidence="1" type="ORF">J3Q64DRAFT_1634719</name>
</gene>
<proteinExistence type="predicted"/>
<evidence type="ECO:0000313" key="1">
    <source>
        <dbReference type="EMBL" id="KAL0091628.1"/>
    </source>
</evidence>
<keyword evidence="2" id="KW-1185">Reference proteome</keyword>
<comment type="caution">
    <text evidence="1">The sequence shown here is derived from an EMBL/GenBank/DDBJ whole genome shotgun (WGS) entry which is preliminary data.</text>
</comment>
<name>A0ABR3B6E5_PHYBL</name>
<dbReference type="Proteomes" id="UP001448207">
    <property type="component" value="Unassembled WGS sequence"/>
</dbReference>
<organism evidence="1 2">
    <name type="scientific">Phycomyces blakesleeanus</name>
    <dbReference type="NCBI Taxonomy" id="4837"/>
    <lineage>
        <taxon>Eukaryota</taxon>
        <taxon>Fungi</taxon>
        <taxon>Fungi incertae sedis</taxon>
        <taxon>Mucoromycota</taxon>
        <taxon>Mucoromycotina</taxon>
        <taxon>Mucoromycetes</taxon>
        <taxon>Mucorales</taxon>
        <taxon>Phycomycetaceae</taxon>
        <taxon>Phycomyces</taxon>
    </lineage>
</organism>
<reference evidence="1 2" key="1">
    <citation type="submission" date="2024-04" db="EMBL/GenBank/DDBJ databases">
        <title>Symmetric and asymmetric DNA N6-adenine methylation regulates different biological responses in Mucorales.</title>
        <authorList>
            <consortium name="Lawrence Berkeley National Laboratory"/>
            <person name="Lax C."/>
            <person name="Mondo S.J."/>
            <person name="Osorio-Concepcion M."/>
            <person name="Muszewska A."/>
            <person name="Corrochano-Luque M."/>
            <person name="Gutierrez G."/>
            <person name="Riley R."/>
            <person name="Lipzen A."/>
            <person name="Guo J."/>
            <person name="Hundley H."/>
            <person name="Amirebrahimi M."/>
            <person name="Ng V."/>
            <person name="Lorenzo-Gutierrez D."/>
            <person name="Binder U."/>
            <person name="Yang J."/>
            <person name="Song Y."/>
            <person name="Canovas D."/>
            <person name="Navarro E."/>
            <person name="Freitag M."/>
            <person name="Gabaldon T."/>
            <person name="Grigoriev I.V."/>
            <person name="Corrochano L.M."/>
            <person name="Nicolas F.E."/>
            <person name="Garre V."/>
        </authorList>
    </citation>
    <scope>NUCLEOTIDE SEQUENCE [LARGE SCALE GENOMIC DNA]</scope>
    <source>
        <strain evidence="1 2">L51</strain>
    </source>
</reference>
<protein>
    <submittedName>
        <fullName evidence="1">Uncharacterized protein</fullName>
    </submittedName>
</protein>